<protein>
    <recommendedName>
        <fullName evidence="2">HTH HARE-type domain-containing protein</fullName>
    </recommendedName>
</protein>
<dbReference type="Gene3D" id="1.10.10.10">
    <property type="entry name" value="Winged helix-like DNA-binding domain superfamily/Winged helix DNA-binding domain"/>
    <property type="match status" value="1"/>
</dbReference>
<dbReference type="PANTHER" id="PTHR30603:SF47">
    <property type="entry name" value="RNA POLYMERASE SIGMA FACTOR SIGD, CHLOROPLASTIC"/>
    <property type="match status" value="1"/>
</dbReference>
<dbReference type="InterPro" id="IPR000943">
    <property type="entry name" value="RNA_pol_sigma70"/>
</dbReference>
<proteinExistence type="predicted"/>
<keyword evidence="1" id="KW-0804">Transcription</keyword>
<feature type="domain" description="HTH HARE-type" evidence="2">
    <location>
        <begin position="218"/>
        <end position="282"/>
    </location>
</feature>
<dbReference type="Gene3D" id="1.10.10.1250">
    <property type="entry name" value="RNA polymerase, subunit delta, N-terminal domain"/>
    <property type="match status" value="1"/>
</dbReference>
<evidence type="ECO:0000256" key="1">
    <source>
        <dbReference type="ARBA" id="ARBA00023163"/>
    </source>
</evidence>
<reference evidence="3 4" key="1">
    <citation type="journal article" date="2016" name="Nat. Commun.">
        <title>Thousands of microbial genomes shed light on interconnected biogeochemical processes in an aquifer system.</title>
        <authorList>
            <person name="Anantharaman K."/>
            <person name="Brown C.T."/>
            <person name="Hug L.A."/>
            <person name="Sharon I."/>
            <person name="Castelle C.J."/>
            <person name="Probst A.J."/>
            <person name="Thomas B.C."/>
            <person name="Singh A."/>
            <person name="Wilkins M.J."/>
            <person name="Karaoz U."/>
            <person name="Brodie E.L."/>
            <person name="Williams K.H."/>
            <person name="Hubbard S.S."/>
            <person name="Banfield J.F."/>
        </authorList>
    </citation>
    <scope>NUCLEOTIDE SEQUENCE [LARGE SCALE GENOMIC DNA]</scope>
</reference>
<dbReference type="Pfam" id="PF05066">
    <property type="entry name" value="HARE-HTH"/>
    <property type="match status" value="1"/>
</dbReference>
<dbReference type="InterPro" id="IPR038087">
    <property type="entry name" value="RNAP_delta_N_dom_sf"/>
</dbReference>
<organism evidence="3 4">
    <name type="scientific">Candidatus Sungbacteria bacterium RIFCSPHIGHO2_02_FULL_51_29</name>
    <dbReference type="NCBI Taxonomy" id="1802273"/>
    <lineage>
        <taxon>Bacteria</taxon>
        <taxon>Candidatus Sungiibacteriota</taxon>
    </lineage>
</organism>
<name>A0A1G2KSF2_9BACT</name>
<dbReference type="InterPro" id="IPR050239">
    <property type="entry name" value="Sigma-70_RNA_pol_init_factors"/>
</dbReference>
<gene>
    <name evidence="3" type="ORF">A3C16_01125</name>
</gene>
<dbReference type="Pfam" id="PF04545">
    <property type="entry name" value="Sigma70_r4"/>
    <property type="match status" value="1"/>
</dbReference>
<dbReference type="GO" id="GO:0003700">
    <property type="term" value="F:DNA-binding transcription factor activity"/>
    <property type="evidence" value="ECO:0007669"/>
    <property type="project" value="InterPro"/>
</dbReference>
<sequence>MDKITISSNPKELSARVIKLLPQKRVQDILTKRFGLAGSEHTLEAIGKSYGITRERVRQIEEAALKNLRQGDGQALVKPFVEQVRAHIQAHGGVSEQKRFFRSLADEKYHPHLSFLLMIDGSMAYAAEDEKHHHRWAHGLDHLKKAEAVLHSFIKKIEHHGRPLHEGELHGLLEDSIKEEGGAPEKRSLESHLSVSKLIDKNPYGEYGLVSWPRISPRGVRDKAYLVLSRATKPLHFREVADHINRVGWTKKKAHPQTVHNELIKDPRFVLVGRGLYGLKEWGYEAGTVKDVLVSVLQQAQKPLTKDELMKRVLEKRVVKENTILLNLQDKRKFKRVEDAYTLA</sequence>
<dbReference type="SUPFAM" id="SSF88659">
    <property type="entry name" value="Sigma3 and sigma4 domains of RNA polymerase sigma factors"/>
    <property type="match status" value="1"/>
</dbReference>
<dbReference type="PANTHER" id="PTHR30603">
    <property type="entry name" value="RNA POLYMERASE SIGMA FACTOR RPO"/>
    <property type="match status" value="1"/>
</dbReference>
<dbReference type="EMBL" id="MHQL01000038">
    <property type="protein sequence ID" value="OHA02365.1"/>
    <property type="molecule type" value="Genomic_DNA"/>
</dbReference>
<comment type="caution">
    <text evidence="3">The sequence shown here is derived from an EMBL/GenBank/DDBJ whole genome shotgun (WGS) entry which is preliminary data.</text>
</comment>
<dbReference type="InterPro" id="IPR007759">
    <property type="entry name" value="Asxl_HARE-HTH"/>
</dbReference>
<accession>A0A1G2KSF2</accession>
<evidence type="ECO:0000313" key="3">
    <source>
        <dbReference type="EMBL" id="OHA02365.1"/>
    </source>
</evidence>
<dbReference type="GO" id="GO:0006352">
    <property type="term" value="P:DNA-templated transcription initiation"/>
    <property type="evidence" value="ECO:0007669"/>
    <property type="project" value="InterPro"/>
</dbReference>
<dbReference type="InterPro" id="IPR013324">
    <property type="entry name" value="RNA_pol_sigma_r3/r4-like"/>
</dbReference>
<dbReference type="PRINTS" id="PR00046">
    <property type="entry name" value="SIGMA70FCT"/>
</dbReference>
<dbReference type="InterPro" id="IPR007630">
    <property type="entry name" value="RNA_pol_sigma70_r4"/>
</dbReference>
<dbReference type="PROSITE" id="PS51913">
    <property type="entry name" value="HTH_HARE"/>
    <property type="match status" value="1"/>
</dbReference>
<evidence type="ECO:0000259" key="2">
    <source>
        <dbReference type="PROSITE" id="PS51913"/>
    </source>
</evidence>
<evidence type="ECO:0000313" key="4">
    <source>
        <dbReference type="Proteomes" id="UP000177811"/>
    </source>
</evidence>
<dbReference type="AlphaFoldDB" id="A0A1G2KSF2"/>
<dbReference type="InterPro" id="IPR036388">
    <property type="entry name" value="WH-like_DNA-bd_sf"/>
</dbReference>
<dbReference type="Proteomes" id="UP000177811">
    <property type="component" value="Unassembled WGS sequence"/>
</dbReference>